<dbReference type="Gene3D" id="3.40.50.720">
    <property type="entry name" value="NAD(P)-binding Rossmann-like Domain"/>
    <property type="match status" value="1"/>
</dbReference>
<dbReference type="AlphaFoldDB" id="A0A1R3RKM2"/>
<dbReference type="OMA" id="TAKMDER"/>
<dbReference type="EMBL" id="KV907501">
    <property type="protein sequence ID" value="OOF95031.1"/>
    <property type="molecule type" value="Genomic_DNA"/>
</dbReference>
<proteinExistence type="predicted"/>
<dbReference type="Proteomes" id="UP000188318">
    <property type="component" value="Unassembled WGS sequence"/>
</dbReference>
<name>A0A1R3RKM2_ASPC5</name>
<dbReference type="SUPFAM" id="SSF51735">
    <property type="entry name" value="NAD(P)-binding Rossmann-fold domains"/>
    <property type="match status" value="1"/>
</dbReference>
<dbReference type="PRINTS" id="PR00081">
    <property type="entry name" value="GDHRDH"/>
</dbReference>
<sequence>MLRVLHNQLFVTPSLPANPTPFNNRTVIITGANTGLGLAAADHIAAGPVAKLILAVRNPEAGASARDTLLRAHPNLDPHTIEVWPLDLASYDSVCAFAARAISTLDRLDVLLCNAGLATFQYSTAEAHERTITVNVISTFLLAVLLLPKLRATGELRKEQPGQSEPEPLPVLSIVASEVHAFTKFPERHAPEDKGVGIFEALDDPDQYYGTMGERYRTSKLLDILLARELADRVAGDPVVVNCLNPGLCRSQLSREMDTAAVRMILRLLGRTLEVGGRTLVAAAAAGQESHGQYMSNGELAPHELSSFVTSDEGKRTQLKLWEELGQILEKIQPGVMDHVQ</sequence>
<dbReference type="PANTHER" id="PTHR43157">
    <property type="entry name" value="PHOSPHATIDYLINOSITOL-GLYCAN BIOSYNTHESIS CLASS F PROTEIN-RELATED"/>
    <property type="match status" value="1"/>
</dbReference>
<keyword evidence="1" id="KW-0560">Oxidoreductase</keyword>
<evidence type="ECO:0000313" key="2">
    <source>
        <dbReference type="EMBL" id="OOF95031.1"/>
    </source>
</evidence>
<accession>A0A1R3RKM2</accession>
<dbReference type="PANTHER" id="PTHR43157:SF67">
    <property type="entry name" value="DEHYDROGENASE_REDUCTASE FAMILY PROTEIN, PUTATIVE (AFU_ORTHOLOGUE AFUA_3G02580)-RELATED"/>
    <property type="match status" value="1"/>
</dbReference>
<dbReference type="STRING" id="602072.A0A1R3RKM2"/>
<dbReference type="OrthoDB" id="542013at2759"/>
<dbReference type="InterPro" id="IPR036291">
    <property type="entry name" value="NAD(P)-bd_dom_sf"/>
</dbReference>
<dbReference type="VEuPathDB" id="FungiDB:ASPCADRAFT_208644"/>
<gene>
    <name evidence="2" type="ORF">ASPCADRAFT_208644</name>
</gene>
<dbReference type="Pfam" id="PF00106">
    <property type="entry name" value="adh_short"/>
    <property type="match status" value="1"/>
</dbReference>
<keyword evidence="3" id="KW-1185">Reference proteome</keyword>
<dbReference type="InterPro" id="IPR002347">
    <property type="entry name" value="SDR_fam"/>
</dbReference>
<dbReference type="GO" id="GO:0016491">
    <property type="term" value="F:oxidoreductase activity"/>
    <property type="evidence" value="ECO:0007669"/>
    <property type="project" value="UniProtKB-KW"/>
</dbReference>
<reference evidence="3" key="1">
    <citation type="journal article" date="2017" name="Genome Biol.">
        <title>Comparative genomics reveals high biological diversity and specific adaptations in the industrially and medically important fungal genus Aspergillus.</title>
        <authorList>
            <person name="de Vries R.P."/>
            <person name="Riley R."/>
            <person name="Wiebenga A."/>
            <person name="Aguilar-Osorio G."/>
            <person name="Amillis S."/>
            <person name="Uchima C.A."/>
            <person name="Anderluh G."/>
            <person name="Asadollahi M."/>
            <person name="Askin M."/>
            <person name="Barry K."/>
            <person name="Battaglia E."/>
            <person name="Bayram O."/>
            <person name="Benocci T."/>
            <person name="Braus-Stromeyer S.A."/>
            <person name="Caldana C."/>
            <person name="Canovas D."/>
            <person name="Cerqueira G.C."/>
            <person name="Chen F."/>
            <person name="Chen W."/>
            <person name="Choi C."/>
            <person name="Clum A."/>
            <person name="Dos Santos R.A."/>
            <person name="Damasio A.R."/>
            <person name="Diallinas G."/>
            <person name="Emri T."/>
            <person name="Fekete E."/>
            <person name="Flipphi M."/>
            <person name="Freyberg S."/>
            <person name="Gallo A."/>
            <person name="Gournas C."/>
            <person name="Habgood R."/>
            <person name="Hainaut M."/>
            <person name="Harispe M.L."/>
            <person name="Henrissat B."/>
            <person name="Hilden K.S."/>
            <person name="Hope R."/>
            <person name="Hossain A."/>
            <person name="Karabika E."/>
            <person name="Karaffa L."/>
            <person name="Karanyi Z."/>
            <person name="Krasevec N."/>
            <person name="Kuo A."/>
            <person name="Kusch H."/>
            <person name="LaButti K."/>
            <person name="Lagendijk E.L."/>
            <person name="Lapidus A."/>
            <person name="Levasseur A."/>
            <person name="Lindquist E."/>
            <person name="Lipzen A."/>
            <person name="Logrieco A.F."/>
            <person name="MacCabe A."/>
            <person name="Maekelae M.R."/>
            <person name="Malavazi I."/>
            <person name="Melin P."/>
            <person name="Meyer V."/>
            <person name="Mielnichuk N."/>
            <person name="Miskei M."/>
            <person name="Molnar A.P."/>
            <person name="Mule G."/>
            <person name="Ngan C.Y."/>
            <person name="Orejas M."/>
            <person name="Orosz E."/>
            <person name="Ouedraogo J.P."/>
            <person name="Overkamp K.M."/>
            <person name="Park H.-S."/>
            <person name="Perrone G."/>
            <person name="Piumi F."/>
            <person name="Punt P.J."/>
            <person name="Ram A.F."/>
            <person name="Ramon A."/>
            <person name="Rauscher S."/>
            <person name="Record E."/>
            <person name="Riano-Pachon D.M."/>
            <person name="Robert V."/>
            <person name="Roehrig J."/>
            <person name="Ruller R."/>
            <person name="Salamov A."/>
            <person name="Salih N.S."/>
            <person name="Samson R.A."/>
            <person name="Sandor E."/>
            <person name="Sanguinetti M."/>
            <person name="Schuetze T."/>
            <person name="Sepcic K."/>
            <person name="Shelest E."/>
            <person name="Sherlock G."/>
            <person name="Sophianopoulou V."/>
            <person name="Squina F.M."/>
            <person name="Sun H."/>
            <person name="Susca A."/>
            <person name="Todd R.B."/>
            <person name="Tsang A."/>
            <person name="Unkles S.E."/>
            <person name="van de Wiele N."/>
            <person name="van Rossen-Uffink D."/>
            <person name="Oliveira J.V."/>
            <person name="Vesth T.C."/>
            <person name="Visser J."/>
            <person name="Yu J.-H."/>
            <person name="Zhou M."/>
            <person name="Andersen M.R."/>
            <person name="Archer D.B."/>
            <person name="Baker S.E."/>
            <person name="Benoit I."/>
            <person name="Brakhage A.A."/>
            <person name="Braus G.H."/>
            <person name="Fischer R."/>
            <person name="Frisvad J.C."/>
            <person name="Goldman G.H."/>
            <person name="Houbraken J."/>
            <person name="Oakley B."/>
            <person name="Pocsi I."/>
            <person name="Scazzocchio C."/>
            <person name="Seiboth B."/>
            <person name="vanKuyk P.A."/>
            <person name="Wortman J."/>
            <person name="Dyer P.S."/>
            <person name="Grigoriev I.V."/>
        </authorList>
    </citation>
    <scope>NUCLEOTIDE SEQUENCE [LARGE SCALE GENOMIC DNA]</scope>
    <source>
        <strain evidence="3">ITEM 5010</strain>
    </source>
</reference>
<evidence type="ECO:0000256" key="1">
    <source>
        <dbReference type="ARBA" id="ARBA00023002"/>
    </source>
</evidence>
<evidence type="ECO:0008006" key="4">
    <source>
        <dbReference type="Google" id="ProtNLM"/>
    </source>
</evidence>
<protein>
    <recommendedName>
        <fullName evidence="4">Ketoreductase (KR) domain-containing protein</fullName>
    </recommendedName>
</protein>
<evidence type="ECO:0000313" key="3">
    <source>
        <dbReference type="Proteomes" id="UP000188318"/>
    </source>
</evidence>
<organism evidence="2 3">
    <name type="scientific">Aspergillus carbonarius (strain ITEM 5010)</name>
    <dbReference type="NCBI Taxonomy" id="602072"/>
    <lineage>
        <taxon>Eukaryota</taxon>
        <taxon>Fungi</taxon>
        <taxon>Dikarya</taxon>
        <taxon>Ascomycota</taxon>
        <taxon>Pezizomycotina</taxon>
        <taxon>Eurotiomycetes</taxon>
        <taxon>Eurotiomycetidae</taxon>
        <taxon>Eurotiales</taxon>
        <taxon>Aspergillaceae</taxon>
        <taxon>Aspergillus</taxon>
        <taxon>Aspergillus subgen. Circumdati</taxon>
    </lineage>
</organism>